<evidence type="ECO:0000313" key="1">
    <source>
        <dbReference type="EMBL" id="MFC4108965.1"/>
    </source>
</evidence>
<protein>
    <submittedName>
        <fullName evidence="1">Uncharacterized protein</fullName>
    </submittedName>
</protein>
<dbReference type="EMBL" id="JBHSBN010000020">
    <property type="protein sequence ID" value="MFC4108965.1"/>
    <property type="molecule type" value="Genomic_DNA"/>
</dbReference>
<evidence type="ECO:0000313" key="2">
    <source>
        <dbReference type="Proteomes" id="UP001595868"/>
    </source>
</evidence>
<proteinExistence type="predicted"/>
<gene>
    <name evidence="1" type="ORF">ACFOX0_23920</name>
</gene>
<dbReference type="RefSeq" id="WP_377549856.1">
    <property type="nucleotide sequence ID" value="NZ_JBHSBN010000020.1"/>
</dbReference>
<dbReference type="Proteomes" id="UP001595868">
    <property type="component" value="Unassembled WGS sequence"/>
</dbReference>
<organism evidence="1 2">
    <name type="scientific">Micromonospora zhanjiangensis</name>
    <dbReference type="NCBI Taxonomy" id="1522057"/>
    <lineage>
        <taxon>Bacteria</taxon>
        <taxon>Bacillati</taxon>
        <taxon>Actinomycetota</taxon>
        <taxon>Actinomycetes</taxon>
        <taxon>Micromonosporales</taxon>
        <taxon>Micromonosporaceae</taxon>
        <taxon>Micromonospora</taxon>
    </lineage>
</organism>
<reference evidence="2" key="1">
    <citation type="journal article" date="2019" name="Int. J. Syst. Evol. Microbiol.">
        <title>The Global Catalogue of Microorganisms (GCM) 10K type strain sequencing project: providing services to taxonomists for standard genome sequencing and annotation.</title>
        <authorList>
            <consortium name="The Broad Institute Genomics Platform"/>
            <consortium name="The Broad Institute Genome Sequencing Center for Infectious Disease"/>
            <person name="Wu L."/>
            <person name="Ma J."/>
        </authorList>
    </citation>
    <scope>NUCLEOTIDE SEQUENCE [LARGE SCALE GENOMIC DNA]</scope>
    <source>
        <strain evidence="2">2902at01</strain>
    </source>
</reference>
<comment type="caution">
    <text evidence="1">The sequence shown here is derived from an EMBL/GenBank/DDBJ whole genome shotgun (WGS) entry which is preliminary data.</text>
</comment>
<keyword evidence="2" id="KW-1185">Reference proteome</keyword>
<sequence length="76" mass="8193">MSEDNPWRISGQLSPYQVRYFQQVLVVHANSPTTGVCPVCGVPRCDTWVGAYDALALAGEPMADPSRWGGGSDPAR</sequence>
<name>A0ABV8KST7_9ACTN</name>
<accession>A0ABV8KST7</accession>